<comment type="caution">
    <text evidence="8">The sequence shown here is derived from an EMBL/GenBank/DDBJ whole genome shotgun (WGS) entry which is preliminary data.</text>
</comment>
<evidence type="ECO:0000259" key="7">
    <source>
        <dbReference type="PROSITE" id="PS51352"/>
    </source>
</evidence>
<dbReference type="GO" id="GO:0017004">
    <property type="term" value="P:cytochrome complex assembly"/>
    <property type="evidence" value="ECO:0007669"/>
    <property type="project" value="InterPro"/>
</dbReference>
<dbReference type="RefSeq" id="WP_060565789.1">
    <property type="nucleotide sequence ID" value="NZ_LLVT01000001.1"/>
</dbReference>
<dbReference type="GO" id="GO:0016491">
    <property type="term" value="F:oxidoreductase activity"/>
    <property type="evidence" value="ECO:0007669"/>
    <property type="project" value="InterPro"/>
</dbReference>
<name>A0A0V8RY51_9ACTO</name>
<feature type="transmembrane region" description="Helical" evidence="6">
    <location>
        <begin position="6"/>
        <end position="31"/>
    </location>
</feature>
<proteinExistence type="predicted"/>
<dbReference type="PANTHER" id="PTHR42852:SF13">
    <property type="entry name" value="PROTEIN DIPZ"/>
    <property type="match status" value="1"/>
</dbReference>
<evidence type="ECO:0000313" key="8">
    <source>
        <dbReference type="EMBL" id="KSW12998.1"/>
    </source>
</evidence>
<dbReference type="Pfam" id="PF00578">
    <property type="entry name" value="AhpC-TSA"/>
    <property type="match status" value="1"/>
</dbReference>
<dbReference type="Gene3D" id="2.60.120.260">
    <property type="entry name" value="Galactose-binding domain-like"/>
    <property type="match status" value="1"/>
</dbReference>
<sequence>MTTLVLIGFLGGLITGISPCILPVLPVIFMAGGAASARPSLSFAVAPGTGISLGGTAGAQEDHRATRPVPRAPSKWRPYQVVAGLVLSFTAFTLLGSTLLTALHLPQDFIRWAGVVLLVLIGVGMIVPRFMHVLEKPFAVFSKAGRRTGTNGFGLGIVLGAAYVPCAGPVLAAVIVAGSTGRIGADTVALALSFAAGTAIPLLAFALAGRRLTERVSAFSRHQRRVRIAAGATVLALAAGIVTDLPAVLQRALPDYTSALQRSADPGLSRGEGQRSACVDGATTLADCGALPSLKPTAWLNTDGGAAPQGSGATLVDFWAYSCINCQRSIPGIERLYEAYHPYGLQVIGVHSPEYAFEKETANVQSGGDKLGITYPIAVDSDLETWTDFDNHYWPAQYLADAHGQLRYTHFGEGGEATLESLIRRLLADQGNALPDPLFTDDGVEGVAFHRTPETYLGHERAASFAGTEAYSAGTRDYAAPASLGADRFALQGRWTIGAQSISPADDEAELRLMWRGRRVDLVVSGEGDLTWEMDGQSHTQHVSGTPNSMTLVSGDTDSSGLLTVTASKGLALYSFTFG</sequence>
<feature type="domain" description="Thioredoxin" evidence="7">
    <location>
        <begin position="253"/>
        <end position="428"/>
    </location>
</feature>
<evidence type="ECO:0000313" key="9">
    <source>
        <dbReference type="Proteomes" id="UP000054686"/>
    </source>
</evidence>
<feature type="transmembrane region" description="Helical" evidence="6">
    <location>
        <begin position="152"/>
        <end position="176"/>
    </location>
</feature>
<dbReference type="Gene3D" id="3.40.30.10">
    <property type="entry name" value="Glutaredoxin"/>
    <property type="match status" value="1"/>
</dbReference>
<evidence type="ECO:0000256" key="4">
    <source>
        <dbReference type="ARBA" id="ARBA00022989"/>
    </source>
</evidence>
<organism evidence="8 9">
    <name type="scientific">Schaalia odontolytica</name>
    <dbReference type="NCBI Taxonomy" id="1660"/>
    <lineage>
        <taxon>Bacteria</taxon>
        <taxon>Bacillati</taxon>
        <taxon>Actinomycetota</taxon>
        <taxon>Actinomycetes</taxon>
        <taxon>Actinomycetales</taxon>
        <taxon>Actinomycetaceae</taxon>
        <taxon>Schaalia</taxon>
    </lineage>
</organism>
<keyword evidence="2" id="KW-1003">Cell membrane</keyword>
<dbReference type="Pfam" id="PF02683">
    <property type="entry name" value="DsbD_TM"/>
    <property type="match status" value="1"/>
</dbReference>
<dbReference type="InterPro" id="IPR013766">
    <property type="entry name" value="Thioredoxin_domain"/>
</dbReference>
<evidence type="ECO:0000256" key="6">
    <source>
        <dbReference type="SAM" id="Phobius"/>
    </source>
</evidence>
<evidence type="ECO:0000256" key="3">
    <source>
        <dbReference type="ARBA" id="ARBA00022692"/>
    </source>
</evidence>
<dbReference type="Pfam" id="PF17991">
    <property type="entry name" value="Thioredoxin_10"/>
    <property type="match status" value="1"/>
</dbReference>
<comment type="subcellular location">
    <subcellularLocation>
        <location evidence="1">Cell membrane</location>
        <topology evidence="1">Multi-pass membrane protein</topology>
    </subcellularLocation>
</comment>
<reference evidence="8 9" key="1">
    <citation type="submission" date="2015-10" db="EMBL/GenBank/DDBJ databases">
        <title>Draft Genome of Actinomyces odontolyticus subsp. actinosynbacter strain XH001.</title>
        <authorList>
            <person name="Mclean J.S."/>
            <person name="He X."/>
        </authorList>
    </citation>
    <scope>NUCLEOTIDE SEQUENCE [LARGE SCALE GENOMIC DNA]</scope>
    <source>
        <strain evidence="8 9">XH001</strain>
    </source>
</reference>
<accession>A0A0V8RY51</accession>
<keyword evidence="5 6" id="KW-0472">Membrane</keyword>
<evidence type="ECO:0000256" key="1">
    <source>
        <dbReference type="ARBA" id="ARBA00004651"/>
    </source>
</evidence>
<dbReference type="GO" id="GO:0005886">
    <property type="term" value="C:plasma membrane"/>
    <property type="evidence" value="ECO:0007669"/>
    <property type="project" value="UniProtKB-SubCell"/>
</dbReference>
<dbReference type="Proteomes" id="UP000054686">
    <property type="component" value="Unassembled WGS sequence"/>
</dbReference>
<dbReference type="PANTHER" id="PTHR42852">
    <property type="entry name" value="THIOL:DISULFIDE INTERCHANGE PROTEIN DSBE"/>
    <property type="match status" value="1"/>
</dbReference>
<dbReference type="InterPro" id="IPR000866">
    <property type="entry name" value="AhpC/TSA"/>
</dbReference>
<protein>
    <submittedName>
        <fullName evidence="8">Thiol:disulfide interchange protein</fullName>
    </submittedName>
</protein>
<evidence type="ECO:0000256" key="2">
    <source>
        <dbReference type="ARBA" id="ARBA00022475"/>
    </source>
</evidence>
<evidence type="ECO:0000256" key="5">
    <source>
        <dbReference type="ARBA" id="ARBA00023136"/>
    </source>
</evidence>
<dbReference type="InterPro" id="IPR036249">
    <property type="entry name" value="Thioredoxin-like_sf"/>
</dbReference>
<dbReference type="PROSITE" id="PS51352">
    <property type="entry name" value="THIOREDOXIN_2"/>
    <property type="match status" value="1"/>
</dbReference>
<gene>
    <name evidence="8" type="ORF">APY09_01120</name>
</gene>
<keyword evidence="4 6" id="KW-1133">Transmembrane helix</keyword>
<dbReference type="EMBL" id="LLVT01000001">
    <property type="protein sequence ID" value="KSW12998.1"/>
    <property type="molecule type" value="Genomic_DNA"/>
</dbReference>
<dbReference type="InterPro" id="IPR003834">
    <property type="entry name" value="Cyt_c_assmbl_TM_dom"/>
</dbReference>
<dbReference type="AlphaFoldDB" id="A0A0V8RY51"/>
<feature type="transmembrane region" description="Helical" evidence="6">
    <location>
        <begin position="188"/>
        <end position="208"/>
    </location>
</feature>
<feature type="transmembrane region" description="Helical" evidence="6">
    <location>
        <begin position="228"/>
        <end position="249"/>
    </location>
</feature>
<keyword evidence="3 6" id="KW-0812">Transmembrane</keyword>
<dbReference type="InterPro" id="IPR050553">
    <property type="entry name" value="Thioredoxin_ResA/DsbE_sf"/>
</dbReference>
<dbReference type="InterPro" id="IPR041017">
    <property type="entry name" value="Thioredoxin_10"/>
</dbReference>
<dbReference type="SUPFAM" id="SSF52833">
    <property type="entry name" value="Thioredoxin-like"/>
    <property type="match status" value="1"/>
</dbReference>
<feature type="transmembrane region" description="Helical" evidence="6">
    <location>
        <begin position="81"/>
        <end position="103"/>
    </location>
</feature>
<feature type="transmembrane region" description="Helical" evidence="6">
    <location>
        <begin position="109"/>
        <end position="131"/>
    </location>
</feature>
<dbReference type="GO" id="GO:0016209">
    <property type="term" value="F:antioxidant activity"/>
    <property type="evidence" value="ECO:0007669"/>
    <property type="project" value="InterPro"/>
</dbReference>